<dbReference type="AlphaFoldDB" id="A0A0D1Z223"/>
<proteinExistence type="predicted"/>
<reference evidence="1 2" key="1">
    <citation type="submission" date="2015-01" db="EMBL/GenBank/DDBJ databases">
        <title>The Genome Sequence of Exophiala sideris CBS121828.</title>
        <authorList>
            <consortium name="The Broad Institute Genomics Platform"/>
            <person name="Cuomo C."/>
            <person name="de Hoog S."/>
            <person name="Gorbushina A."/>
            <person name="Stielow B."/>
            <person name="Teixiera M."/>
            <person name="Abouelleil A."/>
            <person name="Chapman S.B."/>
            <person name="Priest M."/>
            <person name="Young S.K."/>
            <person name="Wortman J."/>
            <person name="Nusbaum C."/>
            <person name="Birren B."/>
        </authorList>
    </citation>
    <scope>NUCLEOTIDE SEQUENCE [LARGE SCALE GENOMIC DNA]</scope>
    <source>
        <strain evidence="1 2">CBS 121828</strain>
    </source>
</reference>
<evidence type="ECO:0000313" key="2">
    <source>
        <dbReference type="Proteomes" id="UP000053599"/>
    </source>
</evidence>
<dbReference type="Proteomes" id="UP000053599">
    <property type="component" value="Unassembled WGS sequence"/>
</dbReference>
<evidence type="ECO:0000313" key="1">
    <source>
        <dbReference type="EMBL" id="KIV80923.1"/>
    </source>
</evidence>
<gene>
    <name evidence="1" type="ORF">PV11_08388</name>
</gene>
<sequence>MYATRTRAEIEVGLYHPAINRSVRRTLYCHNNPGNHYLQAQLVSTSSPVWNSSSVPSICQDEQNSIQSAKGHGQGNSIVRTAVSIDHLKISIHSFRLRSFVMARTLHAFVRRTWKRLC</sequence>
<accession>A0A0D1Z223</accession>
<dbReference type="EMBL" id="KN846953">
    <property type="protein sequence ID" value="KIV80923.1"/>
    <property type="molecule type" value="Genomic_DNA"/>
</dbReference>
<organism evidence="1 2">
    <name type="scientific">Exophiala sideris</name>
    <dbReference type="NCBI Taxonomy" id="1016849"/>
    <lineage>
        <taxon>Eukaryota</taxon>
        <taxon>Fungi</taxon>
        <taxon>Dikarya</taxon>
        <taxon>Ascomycota</taxon>
        <taxon>Pezizomycotina</taxon>
        <taxon>Eurotiomycetes</taxon>
        <taxon>Chaetothyriomycetidae</taxon>
        <taxon>Chaetothyriales</taxon>
        <taxon>Herpotrichiellaceae</taxon>
        <taxon>Exophiala</taxon>
    </lineage>
</organism>
<name>A0A0D1Z223_9EURO</name>
<dbReference type="HOGENOM" id="CLU_2073171_0_0_1"/>
<protein>
    <submittedName>
        <fullName evidence="1">Uncharacterized protein</fullName>
    </submittedName>
</protein>